<name>A0A8J9VFL2_9NEOP</name>
<protein>
    <submittedName>
        <fullName evidence="2">Uncharacterized protein</fullName>
    </submittedName>
</protein>
<dbReference type="OrthoDB" id="7493618at2759"/>
<gene>
    <name evidence="2" type="ORF">BINO364_LOCUS15781</name>
</gene>
<organism evidence="2 3">
    <name type="scientific">Brenthis ino</name>
    <name type="common">lesser marbled fritillary</name>
    <dbReference type="NCBI Taxonomy" id="405034"/>
    <lineage>
        <taxon>Eukaryota</taxon>
        <taxon>Metazoa</taxon>
        <taxon>Ecdysozoa</taxon>
        <taxon>Arthropoda</taxon>
        <taxon>Hexapoda</taxon>
        <taxon>Insecta</taxon>
        <taxon>Pterygota</taxon>
        <taxon>Neoptera</taxon>
        <taxon>Endopterygota</taxon>
        <taxon>Lepidoptera</taxon>
        <taxon>Glossata</taxon>
        <taxon>Ditrysia</taxon>
        <taxon>Papilionoidea</taxon>
        <taxon>Nymphalidae</taxon>
        <taxon>Heliconiinae</taxon>
        <taxon>Argynnini</taxon>
        <taxon>Brenthis</taxon>
    </lineage>
</organism>
<reference evidence="2" key="1">
    <citation type="submission" date="2021-12" db="EMBL/GenBank/DDBJ databases">
        <authorList>
            <person name="Martin H S."/>
        </authorList>
    </citation>
    <scope>NUCLEOTIDE SEQUENCE</scope>
</reference>
<proteinExistence type="predicted"/>
<feature type="non-terminal residue" evidence="2">
    <location>
        <position position="218"/>
    </location>
</feature>
<feature type="chain" id="PRO_5035441902" evidence="1">
    <location>
        <begin position="30"/>
        <end position="218"/>
    </location>
</feature>
<feature type="signal peptide" evidence="1">
    <location>
        <begin position="1"/>
        <end position="29"/>
    </location>
</feature>
<evidence type="ECO:0000313" key="3">
    <source>
        <dbReference type="Proteomes" id="UP000838878"/>
    </source>
</evidence>
<dbReference type="Proteomes" id="UP000838878">
    <property type="component" value="Chromosome 9"/>
</dbReference>
<sequence>MAKIIVYNKTPNIYSHLLLFLAIIYSGRCNPLGQTAYCENQGVAPAYLAPSTTAVCENAPNFPYYGLNSLPLHLPYGPLLPNLGSATVCESQPNLGQLLLDPLLGSYGSCLSRPLPGLGQTTVCESSPNLGLPLLDPLLGSYGCYRSRPLPGFAQTNVCESTPNLGLPLLDPLFSSYPYLSRPCSGLGSTTVCDTANLGLGAYGLPRGPLPITVPGFY</sequence>
<keyword evidence="3" id="KW-1185">Reference proteome</keyword>
<evidence type="ECO:0000256" key="1">
    <source>
        <dbReference type="SAM" id="SignalP"/>
    </source>
</evidence>
<evidence type="ECO:0000313" key="2">
    <source>
        <dbReference type="EMBL" id="CAH0730847.1"/>
    </source>
</evidence>
<accession>A0A8J9VFL2</accession>
<keyword evidence="1" id="KW-0732">Signal</keyword>
<dbReference type="EMBL" id="OV170229">
    <property type="protein sequence ID" value="CAH0730847.1"/>
    <property type="molecule type" value="Genomic_DNA"/>
</dbReference>
<dbReference type="AlphaFoldDB" id="A0A8J9VFL2"/>